<dbReference type="InParanoid" id="A7SC83"/>
<dbReference type="PANTHER" id="PTHR31637">
    <property type="entry name" value="2,3-BISPHOSPHOGLYCERATE-INDEPENDENT PHOSPHOGLYCERATE MUTASE"/>
    <property type="match status" value="1"/>
</dbReference>
<feature type="non-terminal residue" evidence="2">
    <location>
        <position position="217"/>
    </location>
</feature>
<dbReference type="PhylomeDB" id="A7SC83"/>
<dbReference type="GO" id="GO:0004619">
    <property type="term" value="F:phosphoglycerate mutase activity"/>
    <property type="evidence" value="ECO:0000318"/>
    <property type="project" value="GO_Central"/>
</dbReference>
<dbReference type="GO" id="GO:0006007">
    <property type="term" value="P:glucose catabolic process"/>
    <property type="evidence" value="ECO:0007669"/>
    <property type="project" value="InterPro"/>
</dbReference>
<organism evidence="2 3">
    <name type="scientific">Nematostella vectensis</name>
    <name type="common">Starlet sea anemone</name>
    <dbReference type="NCBI Taxonomy" id="45351"/>
    <lineage>
        <taxon>Eukaryota</taxon>
        <taxon>Metazoa</taxon>
        <taxon>Cnidaria</taxon>
        <taxon>Anthozoa</taxon>
        <taxon>Hexacorallia</taxon>
        <taxon>Actiniaria</taxon>
        <taxon>Edwardsiidae</taxon>
        <taxon>Nematostella</taxon>
    </lineage>
</organism>
<dbReference type="InterPro" id="IPR006124">
    <property type="entry name" value="Metalloenzyme"/>
</dbReference>
<sequence length="217" mass="24922">FQLIKSRYEAEGEKHETDEFLKPIIIDKEGQIKDGDTICFFDFRADRMRQINEAIGVKPPFETDVIPKDLYHITMTQYKKEFPFPCLFPPVVPKNVLAEWLDVQKVPQYHCAETEKYAHVTFFFNGGVEKKFDLEDRMLVPSPKVPTYDLLPPMSSQGVADEVTILEMFILDKAIGQIYQTCQKQNYTLMVTSDHGNAEQMISEQGGPHTAHTTNRG</sequence>
<dbReference type="Gene3D" id="3.40.720.10">
    <property type="entry name" value="Alkaline Phosphatase, subunit A"/>
    <property type="match status" value="2"/>
</dbReference>
<dbReference type="HOGENOM" id="CLU_026099_0_1_1"/>
<keyword evidence="3" id="KW-1185">Reference proteome</keyword>
<dbReference type="InterPro" id="IPR017850">
    <property type="entry name" value="Alkaline_phosphatase_core_sf"/>
</dbReference>
<evidence type="ECO:0000259" key="1">
    <source>
        <dbReference type="Pfam" id="PF01676"/>
    </source>
</evidence>
<dbReference type="eggNOG" id="KOG4513">
    <property type="taxonomic scope" value="Eukaryota"/>
</dbReference>
<dbReference type="AlphaFoldDB" id="A7SC83"/>
<dbReference type="SUPFAM" id="SSF53649">
    <property type="entry name" value="Alkaline phosphatase-like"/>
    <property type="match status" value="1"/>
</dbReference>
<gene>
    <name evidence="2" type="ORF">NEMVEDRAFT_v1g112961</name>
</gene>
<reference evidence="2 3" key="1">
    <citation type="journal article" date="2007" name="Science">
        <title>Sea anemone genome reveals ancestral eumetazoan gene repertoire and genomic organization.</title>
        <authorList>
            <person name="Putnam N.H."/>
            <person name="Srivastava M."/>
            <person name="Hellsten U."/>
            <person name="Dirks B."/>
            <person name="Chapman J."/>
            <person name="Salamov A."/>
            <person name="Terry A."/>
            <person name="Shapiro H."/>
            <person name="Lindquist E."/>
            <person name="Kapitonov V.V."/>
            <person name="Jurka J."/>
            <person name="Genikhovich G."/>
            <person name="Grigoriev I.V."/>
            <person name="Lucas S.M."/>
            <person name="Steele R.E."/>
            <person name="Finnerty J.R."/>
            <person name="Technau U."/>
            <person name="Martindale M.Q."/>
            <person name="Rokhsar D.S."/>
        </authorList>
    </citation>
    <scope>NUCLEOTIDE SEQUENCE [LARGE SCALE GENOMIC DNA]</scope>
    <source>
        <strain evidence="3">CH2 X CH6</strain>
    </source>
</reference>
<dbReference type="InterPro" id="IPR005995">
    <property type="entry name" value="Pgm_bpd_ind"/>
</dbReference>
<dbReference type="GO" id="GO:0006096">
    <property type="term" value="P:glycolytic process"/>
    <property type="evidence" value="ECO:0007669"/>
    <property type="project" value="UniProtKB-UniPathway"/>
</dbReference>
<feature type="non-terminal residue" evidence="2">
    <location>
        <position position="1"/>
    </location>
</feature>
<dbReference type="EMBL" id="DS469621">
    <property type="protein sequence ID" value="EDO38714.1"/>
    <property type="molecule type" value="Genomic_DNA"/>
</dbReference>
<evidence type="ECO:0000313" key="2">
    <source>
        <dbReference type="EMBL" id="EDO38714.1"/>
    </source>
</evidence>
<dbReference type="SUPFAM" id="SSF64158">
    <property type="entry name" value="2,3-Bisphosphoglycerate-independent phosphoglycerate mutase, substrate-binding domain"/>
    <property type="match status" value="1"/>
</dbReference>
<feature type="domain" description="Metalloenzyme" evidence="1">
    <location>
        <begin position="24"/>
        <end position="163"/>
    </location>
</feature>
<accession>A7SC83</accession>
<dbReference type="GO" id="GO:0005737">
    <property type="term" value="C:cytoplasm"/>
    <property type="evidence" value="ECO:0007669"/>
    <property type="project" value="InterPro"/>
</dbReference>
<dbReference type="Gene3D" id="3.40.1450.10">
    <property type="entry name" value="BPG-independent phosphoglycerate mutase, domain B"/>
    <property type="match status" value="1"/>
</dbReference>
<dbReference type="GO" id="GO:0030145">
    <property type="term" value="F:manganese ion binding"/>
    <property type="evidence" value="ECO:0000318"/>
    <property type="project" value="GO_Central"/>
</dbReference>
<protein>
    <recommendedName>
        <fullName evidence="1">Metalloenzyme domain-containing protein</fullName>
    </recommendedName>
</protein>
<dbReference type="GO" id="GO:0005975">
    <property type="term" value="P:carbohydrate metabolic process"/>
    <property type="evidence" value="ECO:0000318"/>
    <property type="project" value="GO_Central"/>
</dbReference>
<dbReference type="FunFam" id="3.40.720.10:FF:000176">
    <property type="entry name" value="Predicted protein"/>
    <property type="match status" value="1"/>
</dbReference>
<dbReference type="Proteomes" id="UP000001593">
    <property type="component" value="Unassembled WGS sequence"/>
</dbReference>
<dbReference type="STRING" id="45351.A7SC83"/>
<evidence type="ECO:0000313" key="3">
    <source>
        <dbReference type="Proteomes" id="UP000001593"/>
    </source>
</evidence>
<feature type="domain" description="Metalloenzyme" evidence="1">
    <location>
        <begin position="171"/>
        <end position="215"/>
    </location>
</feature>
<dbReference type="Pfam" id="PF01676">
    <property type="entry name" value="Metalloenzyme"/>
    <property type="match status" value="2"/>
</dbReference>
<dbReference type="InterPro" id="IPR036646">
    <property type="entry name" value="PGAM_B_sf"/>
</dbReference>
<dbReference type="PANTHER" id="PTHR31637:SF0">
    <property type="entry name" value="2,3-BISPHOSPHOGLYCERATE-INDEPENDENT PHOSPHOGLYCERATE MUTASE"/>
    <property type="match status" value="1"/>
</dbReference>
<name>A7SC83_NEMVE</name>
<proteinExistence type="predicted"/>
<dbReference type="UniPathway" id="UPA00109">
    <property type="reaction ID" value="UER00186"/>
</dbReference>